<feature type="compositionally biased region" description="Polar residues" evidence="1">
    <location>
        <begin position="58"/>
        <end position="71"/>
    </location>
</feature>
<evidence type="ECO:0000313" key="2">
    <source>
        <dbReference type="EMBL" id="CAG9570220.1"/>
    </source>
</evidence>
<feature type="region of interest" description="Disordered" evidence="1">
    <location>
        <begin position="58"/>
        <end position="101"/>
    </location>
</feature>
<dbReference type="Proteomes" id="UP000789524">
    <property type="component" value="Unassembled WGS sequence"/>
</dbReference>
<evidence type="ECO:0000256" key="1">
    <source>
        <dbReference type="SAM" id="MobiDB-lite"/>
    </source>
</evidence>
<organism evidence="2 3">
    <name type="scientific">Danaus chrysippus</name>
    <name type="common">African queen</name>
    <dbReference type="NCBI Taxonomy" id="151541"/>
    <lineage>
        <taxon>Eukaryota</taxon>
        <taxon>Metazoa</taxon>
        <taxon>Ecdysozoa</taxon>
        <taxon>Arthropoda</taxon>
        <taxon>Hexapoda</taxon>
        <taxon>Insecta</taxon>
        <taxon>Pterygota</taxon>
        <taxon>Neoptera</taxon>
        <taxon>Endopterygota</taxon>
        <taxon>Lepidoptera</taxon>
        <taxon>Glossata</taxon>
        <taxon>Ditrysia</taxon>
        <taxon>Papilionoidea</taxon>
        <taxon>Nymphalidae</taxon>
        <taxon>Danainae</taxon>
        <taxon>Danaini</taxon>
        <taxon>Danaina</taxon>
        <taxon>Danaus</taxon>
        <taxon>Anosia</taxon>
    </lineage>
</organism>
<accession>A0A8J2QU90</accession>
<dbReference type="EMBL" id="CAKASE010000065">
    <property type="protein sequence ID" value="CAG9570220.1"/>
    <property type="molecule type" value="Genomic_DNA"/>
</dbReference>
<dbReference type="AlphaFoldDB" id="A0A8J2QU90"/>
<protein>
    <submittedName>
        <fullName evidence="2">(African queen) hypothetical protein</fullName>
    </submittedName>
</protein>
<dbReference type="OrthoDB" id="7472940at2759"/>
<reference evidence="2" key="1">
    <citation type="submission" date="2021-09" db="EMBL/GenBank/DDBJ databases">
        <authorList>
            <person name="Martin H S."/>
        </authorList>
    </citation>
    <scope>NUCLEOTIDE SEQUENCE</scope>
</reference>
<keyword evidence="3" id="KW-1185">Reference proteome</keyword>
<comment type="caution">
    <text evidence="2">The sequence shown here is derived from an EMBL/GenBank/DDBJ whole genome shotgun (WGS) entry which is preliminary data.</text>
</comment>
<sequence>MRRGAYRNSGPMGLSLNDTIISNSGEQMECDIQSQKSCELNKYRSLIITNHAEGMSLKSSENITADRSGSSGDRWDPAERGSGGGKDASLRSPAPTEANPSVDVNALNNIQSANTLSFAEVMNSDGEWKLVQRRKHNTKMYRYLVAPANERLLAVGGVFFAHACYGNDPLAAESLVARNRCDRTLFQLPAAKQQSVISVPIASLVIR</sequence>
<evidence type="ECO:0000313" key="3">
    <source>
        <dbReference type="Proteomes" id="UP000789524"/>
    </source>
</evidence>
<name>A0A8J2QU90_9NEOP</name>
<proteinExistence type="predicted"/>
<gene>
    <name evidence="2" type="ORF">DCHRY22_LOCUS9139</name>
</gene>